<dbReference type="InterPro" id="IPR001791">
    <property type="entry name" value="Laminin_G"/>
</dbReference>
<dbReference type="Pfam" id="PF06009">
    <property type="entry name" value="Laminin_II"/>
    <property type="match status" value="1"/>
</dbReference>
<dbReference type="InterPro" id="IPR013320">
    <property type="entry name" value="ConA-like_dom_sf"/>
</dbReference>
<name>A0AAW0W7J0_CHEQU</name>
<evidence type="ECO:0000259" key="2">
    <source>
        <dbReference type="PROSITE" id="PS50025"/>
    </source>
</evidence>
<proteinExistence type="predicted"/>
<organism evidence="3 4">
    <name type="scientific">Cherax quadricarinatus</name>
    <name type="common">Australian red claw crayfish</name>
    <dbReference type="NCBI Taxonomy" id="27406"/>
    <lineage>
        <taxon>Eukaryota</taxon>
        <taxon>Metazoa</taxon>
        <taxon>Ecdysozoa</taxon>
        <taxon>Arthropoda</taxon>
        <taxon>Crustacea</taxon>
        <taxon>Multicrustacea</taxon>
        <taxon>Malacostraca</taxon>
        <taxon>Eumalacostraca</taxon>
        <taxon>Eucarida</taxon>
        <taxon>Decapoda</taxon>
        <taxon>Pleocyemata</taxon>
        <taxon>Astacidea</taxon>
        <taxon>Parastacoidea</taxon>
        <taxon>Parastacidae</taxon>
        <taxon>Cherax</taxon>
    </lineage>
</organism>
<accession>A0AAW0W7J0</accession>
<dbReference type="GO" id="GO:0007155">
    <property type="term" value="P:cell adhesion"/>
    <property type="evidence" value="ECO:0007669"/>
    <property type="project" value="InterPro"/>
</dbReference>
<comment type="caution">
    <text evidence="3">The sequence shown here is derived from an EMBL/GenBank/DDBJ whole genome shotgun (WGS) entry which is preliminary data.</text>
</comment>
<dbReference type="Proteomes" id="UP001445076">
    <property type="component" value="Unassembled WGS sequence"/>
</dbReference>
<dbReference type="Pfam" id="PF00054">
    <property type="entry name" value="Laminin_G_1"/>
    <property type="match status" value="4"/>
</dbReference>
<sequence>SELKILENEAISTGAAALKDDAVQSSKEADEAISTISNVEDLLIRAGEDARLLMRNVAEGEKDIELAHKQVERVEQVVPEMTQLATQLRAQKEVIQTLGIDVGDRLEKLRRTIQKTRELANKIKVGVSFLPNTTIEVENPEDLIKAATSTKLSLFTQTEEPTGLLLFMGTPVGGSKRMRRTTTDDFMALEVDGGYVRLTMDLGAGPHTIEYNKLYIADGVWTKITIERTGKLVKLYVDREEMQGEPVEEVLPGKYSVFNLDPKVSKIYVGGIPAGTQVNRAILSTSFYGKMEDLRLNDQPIGLWNFKMDGTNNNQQRGALERDRLVDLAPPTGLRFDGNGYAAMDTRNGYRFKRQFDIQMDFKTYAEDGILFIIDGGPDQYMTVAMEEGHVIFQYNLGSGVATMKSDNTYHDGEWHHVEVARQQRNGVLKIASETIQAESPGNVKQFSSTPETMFFGGYPGEHDYIDITNEDFNGCIDNIVMSSVAVDLSKSKESIDTAPGCPIKVASLVSFDKSAPGYVKYDSPDGNGLQLVFKFKTEEPDGLILYTSTRNQNSYLSLSLAESALILRAAPGGELTTGSYEKYNDSEWHVVIATREHNELRLDIDDFKSYAVKVAEQAVPFDGPVYFGGVPEIYNIAAAASATDTNFYGCIGDATLNSKLVNFAQSQDRLNAHLQKCPLQKSSSVFEKPSVGREVASTNVSGYEDIPIIAEQPTLPPVVEVDVESTPHPPLYTSSTTEDIHTLPSSLSTTTTTIADTESSTTTTDTEEVRAEVSQTFLSDGCALPVEPAQEEVPTTEGFRFDEDYSSGYGFGSKRNSRIQFNALPGSTRADFKFSFDFKTTADEGIIFYASGKTHRDYITFYLKDGKIVFSFNTGTGAALMRSEQSYDDGAWHSAVVERRDEHGMLFIDGFQVANGTGKGDSKFIDLKEPVYYGGIAAEVADVVRPNTEGTELSFNGCLRNFRLNNQRVGGSHDAYGLIRCSANVEPGIFFGDGPRANVILRKRFSVGRVFEMTLDVKPRKNSGVIASVHGRRDFVILQLNNGSVELSVDNGKGVITARYTPPSPWMLCDGNWHSIQVIKNKNIAILVVDGTSTNPVSGKIGATSTDTKNPLFLGSQPLVQKRRGGATSERFVGCIRNVTVNKELEALAYTTFVGNVNAGSCPTI</sequence>
<dbReference type="Gene3D" id="2.60.120.200">
    <property type="match status" value="5"/>
</dbReference>
<protein>
    <recommendedName>
        <fullName evidence="2">Laminin G domain-containing protein</fullName>
    </recommendedName>
</protein>
<dbReference type="EMBL" id="JARKIK010000083">
    <property type="protein sequence ID" value="KAK8725475.1"/>
    <property type="molecule type" value="Genomic_DNA"/>
</dbReference>
<gene>
    <name evidence="3" type="ORF">OTU49_010877</name>
</gene>
<evidence type="ECO:0000256" key="1">
    <source>
        <dbReference type="PROSITE-ProRule" id="PRU00122"/>
    </source>
</evidence>
<dbReference type="SMART" id="SM00282">
    <property type="entry name" value="LamG"/>
    <property type="match status" value="5"/>
</dbReference>
<feature type="disulfide bond" evidence="1">
    <location>
        <begin position="1136"/>
        <end position="1163"/>
    </location>
</feature>
<evidence type="ECO:0000313" key="4">
    <source>
        <dbReference type="Proteomes" id="UP001445076"/>
    </source>
</evidence>
<feature type="domain" description="Laminin G" evidence="2">
    <location>
        <begin position="989"/>
        <end position="1163"/>
    </location>
</feature>
<dbReference type="CDD" id="cd00110">
    <property type="entry name" value="LamG"/>
    <property type="match status" value="5"/>
</dbReference>
<dbReference type="PANTHER" id="PTHR15036:SF67">
    <property type="entry name" value="LAMININ SUBUNIT ALPHA-LIKE PROTEIN"/>
    <property type="match status" value="1"/>
</dbReference>
<dbReference type="InterPro" id="IPR010307">
    <property type="entry name" value="Laminin_dom_II"/>
</dbReference>
<keyword evidence="1" id="KW-1015">Disulfide bond</keyword>
<dbReference type="Pfam" id="PF02210">
    <property type="entry name" value="Laminin_G_2"/>
    <property type="match status" value="1"/>
</dbReference>
<feature type="domain" description="Laminin G" evidence="2">
    <location>
        <begin position="509"/>
        <end position="678"/>
    </location>
</feature>
<dbReference type="SUPFAM" id="SSF49899">
    <property type="entry name" value="Concanavalin A-like lectins/glucanases"/>
    <property type="match status" value="5"/>
</dbReference>
<feature type="domain" description="Laminin G" evidence="2">
    <location>
        <begin position="331"/>
        <end position="502"/>
    </location>
</feature>
<feature type="domain" description="Laminin G" evidence="2">
    <location>
        <begin position="126"/>
        <end position="319"/>
    </location>
</feature>
<dbReference type="PROSITE" id="PS50025">
    <property type="entry name" value="LAM_G_DOMAIN"/>
    <property type="match status" value="5"/>
</dbReference>
<feature type="domain" description="Laminin G" evidence="2">
    <location>
        <begin position="809"/>
        <end position="982"/>
    </location>
</feature>
<feature type="disulfide bond" evidence="1">
    <location>
        <begin position="651"/>
        <end position="678"/>
    </location>
</feature>
<evidence type="ECO:0000313" key="3">
    <source>
        <dbReference type="EMBL" id="KAK8725475.1"/>
    </source>
</evidence>
<dbReference type="PANTHER" id="PTHR15036">
    <property type="entry name" value="PIKACHURIN-LIKE PROTEIN"/>
    <property type="match status" value="1"/>
</dbReference>
<dbReference type="InterPro" id="IPR050372">
    <property type="entry name" value="Neurexin-related_CASP"/>
</dbReference>
<keyword evidence="4" id="KW-1185">Reference proteome</keyword>
<dbReference type="GO" id="GO:0016020">
    <property type="term" value="C:membrane"/>
    <property type="evidence" value="ECO:0007669"/>
    <property type="project" value="UniProtKB-SubCell"/>
</dbReference>
<dbReference type="AlphaFoldDB" id="A0AAW0W7J0"/>
<reference evidence="3 4" key="1">
    <citation type="journal article" date="2024" name="BMC Genomics">
        <title>Genome assembly of redclaw crayfish (Cherax quadricarinatus) provides insights into its immune adaptation and hypoxia tolerance.</title>
        <authorList>
            <person name="Liu Z."/>
            <person name="Zheng J."/>
            <person name="Li H."/>
            <person name="Fang K."/>
            <person name="Wang S."/>
            <person name="He J."/>
            <person name="Zhou D."/>
            <person name="Weng S."/>
            <person name="Chi M."/>
            <person name="Gu Z."/>
            <person name="He J."/>
            <person name="Li F."/>
            <person name="Wang M."/>
        </authorList>
    </citation>
    <scope>NUCLEOTIDE SEQUENCE [LARGE SCALE GENOMIC DNA]</scope>
    <source>
        <strain evidence="3">ZL_2023a</strain>
    </source>
</reference>
<comment type="caution">
    <text evidence="1">Lacks conserved residue(s) required for the propagation of feature annotation.</text>
</comment>
<feature type="non-terminal residue" evidence="3">
    <location>
        <position position="1"/>
    </location>
</feature>